<dbReference type="EMBL" id="JBAWTH010000025">
    <property type="protein sequence ID" value="KAL2286390.1"/>
    <property type="molecule type" value="Genomic_DNA"/>
</dbReference>
<sequence length="144" mass="16175">MTSVPTTGANALAWKQTTPGTFTRPLDTIESFFKWLVDLGVPLKREHWGVSLALLLSLLRWLKRDYVVDGEKGSRIAVGDVWLGGEMITPALCNHVWTWRDQMTLAAVFNTAYYEEAFVKQVHGGCYPESAVRSANLRLRYGNA</sequence>
<gene>
    <name evidence="1" type="ORF">FJTKL_07150</name>
</gene>
<dbReference type="Proteomes" id="UP001600888">
    <property type="component" value="Unassembled WGS sequence"/>
</dbReference>
<reference evidence="1 2" key="1">
    <citation type="submission" date="2024-03" db="EMBL/GenBank/DDBJ databases">
        <title>A high-quality draft genome sequence of Diaporthe vaccinii, a causative agent of upright dieback and viscid rot disease in cranberry plants.</title>
        <authorList>
            <person name="Sarrasin M."/>
            <person name="Lang B.F."/>
            <person name="Burger G."/>
        </authorList>
    </citation>
    <scope>NUCLEOTIDE SEQUENCE [LARGE SCALE GENOMIC DNA]</scope>
    <source>
        <strain evidence="1 2">IS7</strain>
    </source>
</reference>
<organism evidence="1 2">
    <name type="scientific">Diaporthe vaccinii</name>
    <dbReference type="NCBI Taxonomy" id="105482"/>
    <lineage>
        <taxon>Eukaryota</taxon>
        <taxon>Fungi</taxon>
        <taxon>Dikarya</taxon>
        <taxon>Ascomycota</taxon>
        <taxon>Pezizomycotina</taxon>
        <taxon>Sordariomycetes</taxon>
        <taxon>Sordariomycetidae</taxon>
        <taxon>Diaporthales</taxon>
        <taxon>Diaporthaceae</taxon>
        <taxon>Diaporthe</taxon>
        <taxon>Diaporthe eres species complex</taxon>
    </lineage>
</organism>
<protein>
    <submittedName>
        <fullName evidence="1">Uncharacterized protein</fullName>
    </submittedName>
</protein>
<dbReference type="Gene3D" id="3.30.559.30">
    <property type="entry name" value="Nonribosomal peptide synthetase, condensation domain"/>
    <property type="match status" value="1"/>
</dbReference>
<evidence type="ECO:0000313" key="2">
    <source>
        <dbReference type="Proteomes" id="UP001600888"/>
    </source>
</evidence>
<name>A0ABR4EVS0_9PEZI</name>
<accession>A0ABR4EVS0</accession>
<evidence type="ECO:0000313" key="1">
    <source>
        <dbReference type="EMBL" id="KAL2286390.1"/>
    </source>
</evidence>
<dbReference type="PANTHER" id="PTHR42034:SF1">
    <property type="entry name" value="CONDENSATION DOMAIN-CONTAINING PROTEIN"/>
    <property type="match status" value="1"/>
</dbReference>
<comment type="caution">
    <text evidence="1">The sequence shown here is derived from an EMBL/GenBank/DDBJ whole genome shotgun (WGS) entry which is preliminary data.</text>
</comment>
<dbReference type="PANTHER" id="PTHR42034">
    <property type="entry name" value="CHROMOSOME 7, WHOLE GENOME SHOTGUN SEQUENCE-RELATED"/>
    <property type="match status" value="1"/>
</dbReference>
<keyword evidence="2" id="KW-1185">Reference proteome</keyword>
<proteinExistence type="predicted"/>